<feature type="transmembrane region" description="Helical" evidence="2">
    <location>
        <begin position="68"/>
        <end position="87"/>
    </location>
</feature>
<name>W1P8I6_AMBTC</name>
<organism evidence="3 4">
    <name type="scientific">Amborella trichopoda</name>
    <dbReference type="NCBI Taxonomy" id="13333"/>
    <lineage>
        <taxon>Eukaryota</taxon>
        <taxon>Viridiplantae</taxon>
        <taxon>Streptophyta</taxon>
        <taxon>Embryophyta</taxon>
        <taxon>Tracheophyta</taxon>
        <taxon>Spermatophyta</taxon>
        <taxon>Magnoliopsida</taxon>
        <taxon>Amborellales</taxon>
        <taxon>Amborellaceae</taxon>
        <taxon>Amborella</taxon>
    </lineage>
</organism>
<dbReference type="HOGENOM" id="CLU_071416_1_0_1"/>
<dbReference type="Pfam" id="PF00515">
    <property type="entry name" value="TPR_1"/>
    <property type="match status" value="1"/>
</dbReference>
<dbReference type="InterPro" id="IPR019734">
    <property type="entry name" value="TPR_rpt"/>
</dbReference>
<accession>W1P8I6</accession>
<keyword evidence="1" id="KW-0802">TPR repeat</keyword>
<dbReference type="InterPro" id="IPR011990">
    <property type="entry name" value="TPR-like_helical_dom_sf"/>
</dbReference>
<sequence>MANGARDLIWGLPLDSDLKNLNISYPSICALSSGITAWLCGVQVAHAAEGESMNMVYEIGELFELGIQLSYLLFLLGFLGLGSFFVVRQILVRRELDLSAKELQEQVRSGDASATEYFELGAVMLRRKFYPAATKYLQLAIGKWDGDQQDLAQVHNALGVSYVRDGKLDKGIVEFEKAVKLQPGYVTAWNNLGDAYEKRKDLRAALKSYEEALLFDPNNKVARPRRDALRDRVKLYKGVPLKSEER</sequence>
<evidence type="ECO:0000256" key="1">
    <source>
        <dbReference type="PROSITE-ProRule" id="PRU00339"/>
    </source>
</evidence>
<gene>
    <name evidence="3" type="ORF">AMTR_s00077p00138060</name>
</gene>
<dbReference type="PROSITE" id="PS50293">
    <property type="entry name" value="TPR_REGION"/>
    <property type="match status" value="1"/>
</dbReference>
<dbReference type="Pfam" id="PF13181">
    <property type="entry name" value="TPR_8"/>
    <property type="match status" value="1"/>
</dbReference>
<proteinExistence type="predicted"/>
<dbReference type="GO" id="GO:0009535">
    <property type="term" value="C:chloroplast thylakoid membrane"/>
    <property type="evidence" value="ECO:0000318"/>
    <property type="project" value="GO_Central"/>
</dbReference>
<dbReference type="OMA" id="KKFYPLA"/>
<evidence type="ECO:0000313" key="4">
    <source>
        <dbReference type="Proteomes" id="UP000017836"/>
    </source>
</evidence>
<reference evidence="4" key="1">
    <citation type="journal article" date="2013" name="Science">
        <title>The Amborella genome and the evolution of flowering plants.</title>
        <authorList>
            <consortium name="Amborella Genome Project"/>
        </authorList>
    </citation>
    <scope>NUCLEOTIDE SEQUENCE [LARGE SCALE GENOMIC DNA]</scope>
</reference>
<dbReference type="Gramene" id="ERN04228">
    <property type="protein sequence ID" value="ERN04228"/>
    <property type="gene ID" value="AMTR_s00077p00138060"/>
</dbReference>
<keyword evidence="2" id="KW-0472">Membrane</keyword>
<feature type="repeat" description="TPR" evidence="1">
    <location>
        <begin position="152"/>
        <end position="185"/>
    </location>
</feature>
<dbReference type="SMART" id="SM00028">
    <property type="entry name" value="TPR"/>
    <property type="match status" value="2"/>
</dbReference>
<dbReference type="SUPFAM" id="SSF48452">
    <property type="entry name" value="TPR-like"/>
    <property type="match status" value="1"/>
</dbReference>
<dbReference type="GO" id="GO:0048564">
    <property type="term" value="P:photosystem I assembly"/>
    <property type="evidence" value="ECO:0000318"/>
    <property type="project" value="GO_Central"/>
</dbReference>
<keyword evidence="4" id="KW-1185">Reference proteome</keyword>
<dbReference type="STRING" id="13333.W1P8I6"/>
<protein>
    <submittedName>
        <fullName evidence="3">Uncharacterized protein</fullName>
    </submittedName>
</protein>
<dbReference type="AlphaFoldDB" id="W1P8I6"/>
<dbReference type="PROSITE" id="PS50005">
    <property type="entry name" value="TPR"/>
    <property type="match status" value="2"/>
</dbReference>
<keyword evidence="2" id="KW-1133">Transmembrane helix</keyword>
<feature type="transmembrane region" description="Helical" evidence="2">
    <location>
        <begin position="28"/>
        <end position="48"/>
    </location>
</feature>
<evidence type="ECO:0000313" key="3">
    <source>
        <dbReference type="EMBL" id="ERN04228.1"/>
    </source>
</evidence>
<keyword evidence="2" id="KW-0812">Transmembrane</keyword>
<feature type="repeat" description="TPR" evidence="1">
    <location>
        <begin position="186"/>
        <end position="219"/>
    </location>
</feature>
<dbReference type="Proteomes" id="UP000017836">
    <property type="component" value="Unassembled WGS sequence"/>
</dbReference>
<evidence type="ECO:0000256" key="2">
    <source>
        <dbReference type="SAM" id="Phobius"/>
    </source>
</evidence>
<dbReference type="eggNOG" id="ENOG502QW5C">
    <property type="taxonomic scope" value="Eukaryota"/>
</dbReference>
<dbReference type="Gene3D" id="1.25.40.10">
    <property type="entry name" value="Tetratricopeptide repeat domain"/>
    <property type="match status" value="1"/>
</dbReference>
<dbReference type="EMBL" id="KI394293">
    <property type="protein sequence ID" value="ERN04228.1"/>
    <property type="molecule type" value="Genomic_DNA"/>
</dbReference>